<dbReference type="AlphaFoldDB" id="A0A6J6VYE4"/>
<name>A0A6J6VYE4_9ZZZZ</name>
<gene>
    <name evidence="2" type="ORF">UFOPK2754_03478</name>
</gene>
<dbReference type="InterPro" id="IPR013022">
    <property type="entry name" value="Xyl_isomerase-like_TIM-brl"/>
</dbReference>
<sequence length="272" mass="30055">MSWTLSYCTLDRSPMFGLPDTLEAQFRAASHAGFTMVTPDIFSLRCYRDLYGSVDGLAKVAVDCGLEVYDLSGVTITDDEATSLAELDEFLEFARALDATWVQSRMPVDNAESRAVYREAARRTFDAGFGLAFEYSPFVPIKNLRSAAEFVGAVAEHCPRQALIIDTWHFYRTGDTLADLRALDPALFGYLQVDDALPLGPDLRFDTLNRRAMPGEGLLPLREFLETCIACGLEGVISVEVMSEAHRGMPLDDYVATVARTSHELLATVRSS</sequence>
<organism evidence="2">
    <name type="scientific">freshwater metagenome</name>
    <dbReference type="NCBI Taxonomy" id="449393"/>
    <lineage>
        <taxon>unclassified sequences</taxon>
        <taxon>metagenomes</taxon>
        <taxon>ecological metagenomes</taxon>
    </lineage>
</organism>
<dbReference type="PANTHER" id="PTHR12110">
    <property type="entry name" value="HYDROXYPYRUVATE ISOMERASE"/>
    <property type="match status" value="1"/>
</dbReference>
<dbReference type="Pfam" id="PF01261">
    <property type="entry name" value="AP_endonuc_2"/>
    <property type="match status" value="1"/>
</dbReference>
<protein>
    <submittedName>
        <fullName evidence="2">Unannotated protein</fullName>
    </submittedName>
</protein>
<feature type="domain" description="Xylose isomerase-like TIM barrel" evidence="1">
    <location>
        <begin position="26"/>
        <end position="245"/>
    </location>
</feature>
<accession>A0A6J6VYE4</accession>
<evidence type="ECO:0000313" key="2">
    <source>
        <dbReference type="EMBL" id="CAB4777712.1"/>
    </source>
</evidence>
<dbReference type="PANTHER" id="PTHR12110:SF48">
    <property type="entry name" value="BLL3656 PROTEIN"/>
    <property type="match status" value="1"/>
</dbReference>
<evidence type="ECO:0000259" key="1">
    <source>
        <dbReference type="Pfam" id="PF01261"/>
    </source>
</evidence>
<dbReference type="InterPro" id="IPR036237">
    <property type="entry name" value="Xyl_isomerase-like_sf"/>
</dbReference>
<proteinExistence type="predicted"/>
<dbReference type="Gene3D" id="3.20.20.150">
    <property type="entry name" value="Divalent-metal-dependent TIM barrel enzymes"/>
    <property type="match status" value="1"/>
</dbReference>
<dbReference type="EMBL" id="CAEZYR010000257">
    <property type="protein sequence ID" value="CAB4777712.1"/>
    <property type="molecule type" value="Genomic_DNA"/>
</dbReference>
<reference evidence="2" key="1">
    <citation type="submission" date="2020-05" db="EMBL/GenBank/DDBJ databases">
        <authorList>
            <person name="Chiriac C."/>
            <person name="Salcher M."/>
            <person name="Ghai R."/>
            <person name="Kavagutti S V."/>
        </authorList>
    </citation>
    <scope>NUCLEOTIDE SEQUENCE</scope>
</reference>
<dbReference type="InterPro" id="IPR050312">
    <property type="entry name" value="IolE/XylAMocC-like"/>
</dbReference>
<dbReference type="SUPFAM" id="SSF51658">
    <property type="entry name" value="Xylose isomerase-like"/>
    <property type="match status" value="1"/>
</dbReference>